<proteinExistence type="predicted"/>
<dbReference type="EMBL" id="SOAZ01000028">
    <property type="protein sequence ID" value="TDT50483.1"/>
    <property type="molecule type" value="Genomic_DNA"/>
</dbReference>
<dbReference type="InterPro" id="IPR023430">
    <property type="entry name" value="Pept_HybD-like_dom_sf"/>
</dbReference>
<reference evidence="1 2" key="1">
    <citation type="submission" date="2019-03" db="EMBL/GenBank/DDBJ databases">
        <title>Genomic Encyclopedia of Type Strains, Phase IV (KMG-IV): sequencing the most valuable type-strain genomes for metagenomic binning, comparative biology and taxonomic classification.</title>
        <authorList>
            <person name="Goeker M."/>
        </authorList>
    </citation>
    <scope>NUCLEOTIDE SEQUENCE [LARGE SCALE GENOMIC DNA]</scope>
    <source>
        <strain evidence="1 2">DSM 24455</strain>
    </source>
</reference>
<accession>A0A4R7KA17</accession>
<dbReference type="Proteomes" id="UP000295325">
    <property type="component" value="Unassembled WGS sequence"/>
</dbReference>
<gene>
    <name evidence="1" type="ORF">EDD71_12824</name>
</gene>
<comment type="caution">
    <text evidence="1">The sequence shown here is derived from an EMBL/GenBank/DDBJ whole genome shotgun (WGS) entry which is preliminary data.</text>
</comment>
<dbReference type="AlphaFoldDB" id="A0A4R7KA17"/>
<dbReference type="InterPro" id="IPR009665">
    <property type="entry name" value="YyaC"/>
</dbReference>
<sequence length="193" mass="21384">MLLFRPVQFTVDSSKADASYLLSREITSLIKNCMNKDMTPVILCIGTDRSTGDCLGPLVGDKLKKNYLMKNIQVYGTLNEPVHAKNLDDNIDKIYREILNPFIIAIDASLGKTENVGKINIFKGPLYPGAGVNKNLKPVGDISITGIVNISGFMEYIVLQNTRLSLVMQMADVISLGLYMSLRKLKGTLTYVY</sequence>
<evidence type="ECO:0000313" key="2">
    <source>
        <dbReference type="Proteomes" id="UP000295325"/>
    </source>
</evidence>
<dbReference type="Pfam" id="PF06866">
    <property type="entry name" value="DUF1256"/>
    <property type="match status" value="1"/>
</dbReference>
<keyword evidence="2" id="KW-1185">Reference proteome</keyword>
<dbReference type="NCBIfam" id="TIGR02841">
    <property type="entry name" value="spore_YyaC"/>
    <property type="match status" value="1"/>
</dbReference>
<organism evidence="1 2">
    <name type="scientific">Fonticella tunisiensis</name>
    <dbReference type="NCBI Taxonomy" id="1096341"/>
    <lineage>
        <taxon>Bacteria</taxon>
        <taxon>Bacillati</taxon>
        <taxon>Bacillota</taxon>
        <taxon>Clostridia</taxon>
        <taxon>Eubacteriales</taxon>
        <taxon>Clostridiaceae</taxon>
        <taxon>Fonticella</taxon>
    </lineage>
</organism>
<protein>
    <submittedName>
        <fullName evidence="1">Putative sporulation protein YyaC</fullName>
    </submittedName>
</protein>
<evidence type="ECO:0000313" key="1">
    <source>
        <dbReference type="EMBL" id="TDT50483.1"/>
    </source>
</evidence>
<dbReference type="OrthoDB" id="9815953at2"/>
<dbReference type="SUPFAM" id="SSF53163">
    <property type="entry name" value="HybD-like"/>
    <property type="match status" value="1"/>
</dbReference>
<name>A0A4R7KA17_9CLOT</name>
<dbReference type="RefSeq" id="WP_133629138.1">
    <property type="nucleotide sequence ID" value="NZ_SOAZ01000028.1"/>
</dbReference>